<dbReference type="EMBL" id="PVTI01000015">
    <property type="protein sequence ID" value="PRY57557.1"/>
    <property type="molecule type" value="Genomic_DNA"/>
</dbReference>
<evidence type="ECO:0000313" key="4">
    <source>
        <dbReference type="EMBL" id="PRY57557.1"/>
    </source>
</evidence>
<evidence type="ECO:0000256" key="3">
    <source>
        <dbReference type="RuleBase" id="RU363013"/>
    </source>
</evidence>
<keyword evidence="3" id="KW-0963">Cytoplasm</keyword>
<dbReference type="GO" id="GO:0006096">
    <property type="term" value="P:glycolytic process"/>
    <property type="evidence" value="ECO:0007669"/>
    <property type="project" value="UniProtKB-UniPathway"/>
</dbReference>
<dbReference type="UniPathway" id="UPA00109">
    <property type="reaction ID" value="UER00189"/>
</dbReference>
<sequence>MTLWVGTSWKMTKGLDAARTYAAGLAAEVVSRRAGSGRVWPGVQPFVIPPLTALTTVDEALGGERDQVVLGVQNAHWEDDGAWTGEVSVPQVAELGAQLVEIGHSERRAHFGEIDETVRAKTAATVRHGLVPLVCVGETQAERDAGQAVDVTRRQLDAALDGFRDGRSRVVGDDGESGSAPALLVAYEPVWAIGEQGREPRPEELADVLSALRSRGGDDVTALLYGGSVTPANAAGLLALPDVDGLFVGRGAWELDGFLSILDTASTAAQARPGDRPAYVATSP</sequence>
<dbReference type="GO" id="GO:0019563">
    <property type="term" value="P:glycerol catabolic process"/>
    <property type="evidence" value="ECO:0007669"/>
    <property type="project" value="TreeGrafter"/>
</dbReference>
<dbReference type="Gene3D" id="3.20.20.70">
    <property type="entry name" value="Aldolase class I"/>
    <property type="match status" value="1"/>
</dbReference>
<accession>A0A2T0UI92</accession>
<dbReference type="PANTHER" id="PTHR21139">
    <property type="entry name" value="TRIOSEPHOSPHATE ISOMERASE"/>
    <property type="match status" value="1"/>
</dbReference>
<dbReference type="GO" id="GO:0004807">
    <property type="term" value="F:triose-phosphate isomerase activity"/>
    <property type="evidence" value="ECO:0007669"/>
    <property type="project" value="UniProtKB-EC"/>
</dbReference>
<dbReference type="RefSeq" id="WP_106297866.1">
    <property type="nucleotide sequence ID" value="NZ_PVTI01000015.1"/>
</dbReference>
<dbReference type="InterPro" id="IPR035990">
    <property type="entry name" value="TIM_sf"/>
</dbReference>
<dbReference type="UniPathway" id="UPA00138"/>
<dbReference type="NCBIfam" id="NF000722">
    <property type="entry name" value="PRK00042.2-1"/>
    <property type="match status" value="1"/>
</dbReference>
<dbReference type="Pfam" id="PF00121">
    <property type="entry name" value="TIM"/>
    <property type="match status" value="1"/>
</dbReference>
<dbReference type="AlphaFoldDB" id="A0A2T0UI92"/>
<organism evidence="4 5">
    <name type="scientific">Knoellia remsis</name>
    <dbReference type="NCBI Taxonomy" id="407159"/>
    <lineage>
        <taxon>Bacteria</taxon>
        <taxon>Bacillati</taxon>
        <taxon>Actinomycetota</taxon>
        <taxon>Actinomycetes</taxon>
        <taxon>Micrococcales</taxon>
        <taxon>Intrasporangiaceae</taxon>
        <taxon>Knoellia</taxon>
    </lineage>
</organism>
<comment type="pathway">
    <text evidence="3">Carbohydrate biosynthesis; gluconeogenesis.</text>
</comment>
<dbReference type="InterPro" id="IPR000652">
    <property type="entry name" value="Triosephosphate_isomerase"/>
</dbReference>
<dbReference type="SUPFAM" id="SSF51351">
    <property type="entry name" value="Triosephosphate isomerase (TIM)"/>
    <property type="match status" value="1"/>
</dbReference>
<evidence type="ECO:0000256" key="2">
    <source>
        <dbReference type="ARBA" id="ARBA00023235"/>
    </source>
</evidence>
<comment type="caution">
    <text evidence="4">The sequence shown here is derived from an EMBL/GenBank/DDBJ whole genome shotgun (WGS) entry which is preliminary data.</text>
</comment>
<comment type="catalytic activity">
    <reaction evidence="3">
        <text>D-glyceraldehyde 3-phosphate = dihydroxyacetone phosphate</text>
        <dbReference type="Rhea" id="RHEA:18585"/>
        <dbReference type="ChEBI" id="CHEBI:57642"/>
        <dbReference type="ChEBI" id="CHEBI:59776"/>
        <dbReference type="EC" id="5.3.1.1"/>
    </reaction>
</comment>
<comment type="similarity">
    <text evidence="1 3">Belongs to the triosephosphate isomerase family.</text>
</comment>
<dbReference type="PROSITE" id="PS51440">
    <property type="entry name" value="TIM_2"/>
    <property type="match status" value="1"/>
</dbReference>
<dbReference type="InterPro" id="IPR013785">
    <property type="entry name" value="Aldolase_TIM"/>
</dbReference>
<keyword evidence="3" id="KW-0312">Gluconeogenesis</keyword>
<comment type="pathway">
    <text evidence="3">Carbohydrate degradation; glycolysis; D-glyceraldehyde 3-phosphate from glycerone phosphate: step 1/1.</text>
</comment>
<dbReference type="PANTHER" id="PTHR21139:SF42">
    <property type="entry name" value="TRIOSEPHOSPHATE ISOMERASE"/>
    <property type="match status" value="1"/>
</dbReference>
<comment type="subcellular location">
    <subcellularLocation>
        <location evidence="3">Cytoplasm</location>
    </subcellularLocation>
</comment>
<dbReference type="Proteomes" id="UP000237822">
    <property type="component" value="Unassembled WGS sequence"/>
</dbReference>
<comment type="subunit">
    <text evidence="3">Homodimer.</text>
</comment>
<keyword evidence="2 3" id="KW-0413">Isomerase</keyword>
<evidence type="ECO:0000313" key="5">
    <source>
        <dbReference type="Proteomes" id="UP000237822"/>
    </source>
</evidence>
<dbReference type="GO" id="GO:0006094">
    <property type="term" value="P:gluconeogenesis"/>
    <property type="evidence" value="ECO:0007669"/>
    <property type="project" value="UniProtKB-UniPathway"/>
</dbReference>
<dbReference type="OrthoDB" id="9809429at2"/>
<evidence type="ECO:0000256" key="1">
    <source>
        <dbReference type="ARBA" id="ARBA00007422"/>
    </source>
</evidence>
<dbReference type="GO" id="GO:0046166">
    <property type="term" value="P:glyceraldehyde-3-phosphate biosynthetic process"/>
    <property type="evidence" value="ECO:0007669"/>
    <property type="project" value="TreeGrafter"/>
</dbReference>
<dbReference type="GO" id="GO:0005829">
    <property type="term" value="C:cytosol"/>
    <property type="evidence" value="ECO:0007669"/>
    <property type="project" value="TreeGrafter"/>
</dbReference>
<dbReference type="CDD" id="cd00311">
    <property type="entry name" value="TIM"/>
    <property type="match status" value="1"/>
</dbReference>
<protein>
    <recommendedName>
        <fullName evidence="3">Triosephosphate isomerase</fullName>
        <ecNumber evidence="3">5.3.1.1</ecNumber>
    </recommendedName>
</protein>
<keyword evidence="3" id="KW-0324">Glycolysis</keyword>
<dbReference type="EC" id="5.3.1.1" evidence="3"/>
<gene>
    <name evidence="4" type="ORF">BCF74_11572</name>
</gene>
<proteinExistence type="inferred from homology"/>
<keyword evidence="5" id="KW-1185">Reference proteome</keyword>
<name>A0A2T0UI92_9MICO</name>
<reference evidence="4 5" key="1">
    <citation type="submission" date="2018-03" db="EMBL/GenBank/DDBJ databases">
        <title>Genomic Encyclopedia of Archaeal and Bacterial Type Strains, Phase II (KMG-II): from individual species to whole genera.</title>
        <authorList>
            <person name="Goeker M."/>
        </authorList>
    </citation>
    <scope>NUCLEOTIDE SEQUENCE [LARGE SCALE GENOMIC DNA]</scope>
    <source>
        <strain evidence="4 5">ATCC BAA-1496</strain>
    </source>
</reference>